<keyword evidence="3 6" id="KW-0238">DNA-binding</keyword>
<dbReference type="Proteomes" id="UP000050497">
    <property type="component" value="Unassembled WGS sequence"/>
</dbReference>
<evidence type="ECO:0000313" key="6">
    <source>
        <dbReference type="EMBL" id="KPQ08647.1"/>
    </source>
</evidence>
<reference evidence="6 8" key="1">
    <citation type="submission" date="2015-09" db="EMBL/GenBank/DDBJ databases">
        <title>Identification and resolution of microdiversity through metagenomic sequencing of parallel consortia.</title>
        <authorList>
            <person name="Nelson W.C."/>
            <person name="Romine M.F."/>
            <person name="Lindemann S.R."/>
        </authorList>
    </citation>
    <scope>NUCLEOTIDE SEQUENCE [LARGE SCALE GENOMIC DNA]</scope>
    <source>
        <strain evidence="6">HL-109</strain>
    </source>
</reference>
<evidence type="ECO:0000256" key="2">
    <source>
        <dbReference type="ARBA" id="ARBA00023067"/>
    </source>
</evidence>
<feature type="region of interest" description="Disordered" evidence="5">
    <location>
        <begin position="58"/>
        <end position="91"/>
    </location>
</feature>
<dbReference type="PANTHER" id="PTHR33175">
    <property type="entry name" value="DNA-BINDING PROTEIN HU"/>
    <property type="match status" value="1"/>
</dbReference>
<protein>
    <submittedName>
        <fullName evidence="6">DNA-binding protein HU-beta</fullName>
    </submittedName>
</protein>
<evidence type="ECO:0000313" key="8">
    <source>
        <dbReference type="Proteomes" id="UP000050497"/>
    </source>
</evidence>
<comment type="caution">
    <text evidence="6">The sequence shown here is derived from an EMBL/GenBank/DDBJ whole genome shotgun (WGS) entry which is preliminary data.</text>
</comment>
<dbReference type="EMBL" id="FMBM01000002">
    <property type="protein sequence ID" value="SCC81818.1"/>
    <property type="molecule type" value="Genomic_DNA"/>
</dbReference>
<dbReference type="Proteomes" id="UP000182800">
    <property type="component" value="Unassembled WGS sequence"/>
</dbReference>
<evidence type="ECO:0000256" key="3">
    <source>
        <dbReference type="ARBA" id="ARBA00023125"/>
    </source>
</evidence>
<organism evidence="6 8">
    <name type="scientific">Saliniramus fredricksonii</name>
    <dbReference type="NCBI Taxonomy" id="1653334"/>
    <lineage>
        <taxon>Bacteria</taxon>
        <taxon>Pseudomonadati</taxon>
        <taxon>Pseudomonadota</taxon>
        <taxon>Alphaproteobacteria</taxon>
        <taxon>Hyphomicrobiales</taxon>
        <taxon>Salinarimonadaceae</taxon>
        <taxon>Saliniramus</taxon>
    </lineage>
</organism>
<dbReference type="RefSeq" id="WP_074446193.1">
    <property type="nucleotide sequence ID" value="NZ_FMBM01000002.1"/>
</dbReference>
<dbReference type="CDD" id="cd13831">
    <property type="entry name" value="HU"/>
    <property type="match status" value="1"/>
</dbReference>
<dbReference type="EMBL" id="LJSX01000046">
    <property type="protein sequence ID" value="KPQ08647.1"/>
    <property type="molecule type" value="Genomic_DNA"/>
</dbReference>
<dbReference type="InterPro" id="IPR000119">
    <property type="entry name" value="Hist_DNA-bd"/>
</dbReference>
<proteinExistence type="inferred from homology"/>
<sequence length="91" mass="9412">MNKGELVTAMSEKTGLSKAQTGEALDAALDTIQEALSKGDEVKIVGFGTFAVAHRAAGEARNPRTGEKVQVPASKTPKFKAGAGLKDAVNK</sequence>
<evidence type="ECO:0000256" key="5">
    <source>
        <dbReference type="SAM" id="MobiDB-lite"/>
    </source>
</evidence>
<comment type="similarity">
    <text evidence="1 4">Belongs to the bacterial histone-like protein family.</text>
</comment>
<dbReference type="Gene3D" id="4.10.520.10">
    <property type="entry name" value="IHF-like DNA-binding proteins"/>
    <property type="match status" value="1"/>
</dbReference>
<keyword evidence="2" id="KW-0226">DNA condensation</keyword>
<gene>
    <name evidence="6" type="primary">hupB</name>
    <name evidence="7" type="ORF">GA0071312_2782</name>
    <name evidence="6" type="ORF">HLUCCO17_17495</name>
</gene>
<evidence type="ECO:0000256" key="1">
    <source>
        <dbReference type="ARBA" id="ARBA00010529"/>
    </source>
</evidence>
<dbReference type="Pfam" id="PF00216">
    <property type="entry name" value="Bac_DNA_binding"/>
    <property type="match status" value="1"/>
</dbReference>
<name>A0A0P7Y3K7_9HYPH</name>
<dbReference type="AlphaFoldDB" id="A0A0P7Y3K7"/>
<dbReference type="OrthoDB" id="9799835at2"/>
<evidence type="ECO:0000313" key="9">
    <source>
        <dbReference type="Proteomes" id="UP000182800"/>
    </source>
</evidence>
<dbReference type="GO" id="GO:0030261">
    <property type="term" value="P:chromosome condensation"/>
    <property type="evidence" value="ECO:0007669"/>
    <property type="project" value="UniProtKB-KW"/>
</dbReference>
<keyword evidence="9" id="KW-1185">Reference proteome</keyword>
<dbReference type="SUPFAM" id="SSF47729">
    <property type="entry name" value="IHF-like DNA-binding proteins"/>
    <property type="match status" value="1"/>
</dbReference>
<dbReference type="GO" id="GO:0030527">
    <property type="term" value="F:structural constituent of chromatin"/>
    <property type="evidence" value="ECO:0007669"/>
    <property type="project" value="InterPro"/>
</dbReference>
<reference evidence="7 9" key="2">
    <citation type="submission" date="2016-08" db="EMBL/GenBank/DDBJ databases">
        <authorList>
            <person name="Varghese N."/>
            <person name="Submissions Spin"/>
        </authorList>
    </citation>
    <scope>NUCLEOTIDE SEQUENCE [LARGE SCALE GENOMIC DNA]</scope>
    <source>
        <strain evidence="7 9">HL-109</strain>
    </source>
</reference>
<evidence type="ECO:0000256" key="4">
    <source>
        <dbReference type="RuleBase" id="RU003939"/>
    </source>
</evidence>
<accession>A0A0P7Y3K7</accession>
<dbReference type="GO" id="GO:0003677">
    <property type="term" value="F:DNA binding"/>
    <property type="evidence" value="ECO:0007669"/>
    <property type="project" value="UniProtKB-KW"/>
</dbReference>
<dbReference type="InterPro" id="IPR010992">
    <property type="entry name" value="IHF-like_DNA-bd_dom_sf"/>
</dbReference>
<evidence type="ECO:0000313" key="7">
    <source>
        <dbReference type="EMBL" id="SCC81818.1"/>
    </source>
</evidence>
<dbReference type="PRINTS" id="PR01727">
    <property type="entry name" value="DNABINDINGHU"/>
</dbReference>
<dbReference type="SMART" id="SM00411">
    <property type="entry name" value="BHL"/>
    <property type="match status" value="1"/>
</dbReference>
<feature type="compositionally biased region" description="Basic and acidic residues" evidence="5">
    <location>
        <begin position="58"/>
        <end position="67"/>
    </location>
</feature>
<dbReference type="PANTHER" id="PTHR33175:SF3">
    <property type="entry name" value="DNA-BINDING PROTEIN HU-BETA"/>
    <property type="match status" value="1"/>
</dbReference>
<dbReference type="STRING" id="1653334.GA0071312_2782"/>